<keyword evidence="6 14" id="KW-0812">Transmembrane</keyword>
<dbReference type="PANTHER" id="PTHR14269:SF11">
    <property type="entry name" value="CDP-DIACYLGLYCEROL--GLYCEROL-3-PHOSPHATE 3-PHOSPHATIDYLTRANSFERASE"/>
    <property type="match status" value="1"/>
</dbReference>
<keyword evidence="11" id="KW-1208">Phospholipid metabolism</keyword>
<evidence type="ECO:0000256" key="2">
    <source>
        <dbReference type="ARBA" id="ARBA00004141"/>
    </source>
</evidence>
<comment type="subcellular location">
    <subcellularLocation>
        <location evidence="2">Membrane</location>
        <topology evidence="2">Multi-pass membrane protein</topology>
    </subcellularLocation>
</comment>
<evidence type="ECO:0000256" key="3">
    <source>
        <dbReference type="ARBA" id="ARBA00010441"/>
    </source>
</evidence>
<dbReference type="PROSITE" id="PS00379">
    <property type="entry name" value="CDP_ALCOHOL_P_TRANSF"/>
    <property type="match status" value="1"/>
</dbReference>
<dbReference type="Gene3D" id="1.20.120.1760">
    <property type="match status" value="1"/>
</dbReference>
<dbReference type="PIRSF" id="PIRSF000847">
    <property type="entry name" value="Phos_ph_gly_syn"/>
    <property type="match status" value="1"/>
</dbReference>
<evidence type="ECO:0000256" key="8">
    <source>
        <dbReference type="ARBA" id="ARBA00023098"/>
    </source>
</evidence>
<dbReference type="InterPro" id="IPR004570">
    <property type="entry name" value="Phosphatidylglycerol_P_synth"/>
</dbReference>
<dbReference type="GO" id="GO:0008444">
    <property type="term" value="F:CDP-diacylglycerol-glycerol-3-phosphate 3-phosphatidyltransferase activity"/>
    <property type="evidence" value="ECO:0007669"/>
    <property type="project" value="InterPro"/>
</dbReference>
<dbReference type="EMBL" id="CP046640">
    <property type="protein sequence ID" value="QTL98243.1"/>
    <property type="molecule type" value="Genomic_DNA"/>
</dbReference>
<evidence type="ECO:0000256" key="4">
    <source>
        <dbReference type="ARBA" id="ARBA00022516"/>
    </source>
</evidence>
<evidence type="ECO:0000256" key="10">
    <source>
        <dbReference type="ARBA" id="ARBA00023209"/>
    </source>
</evidence>
<keyword evidence="10" id="KW-0594">Phospholipid biosynthesis</keyword>
<name>A0A8A7K8W5_9FIRM</name>
<dbReference type="UniPathway" id="UPA00084">
    <property type="reaction ID" value="UER00503"/>
</dbReference>
<keyword evidence="5 13" id="KW-0808">Transferase</keyword>
<feature type="transmembrane region" description="Helical" evidence="14">
    <location>
        <begin position="20"/>
        <end position="44"/>
    </location>
</feature>
<reference evidence="15" key="1">
    <citation type="submission" date="2019-12" db="EMBL/GenBank/DDBJ databases">
        <authorList>
            <person name="zhang j."/>
            <person name="sun C.M."/>
        </authorList>
    </citation>
    <scope>NUCLEOTIDE SEQUENCE</scope>
    <source>
        <strain evidence="15">NS-1</strain>
    </source>
</reference>
<comment type="function">
    <text evidence="1">This protein catalyzes the committed step to the synthesis of the acidic phospholipids.</text>
</comment>
<evidence type="ECO:0000313" key="16">
    <source>
        <dbReference type="Proteomes" id="UP000665020"/>
    </source>
</evidence>
<keyword evidence="16" id="KW-1185">Reference proteome</keyword>
<protein>
    <recommendedName>
        <fullName evidence="12">Phosphatidylglycerophosphate synthase</fullName>
    </recommendedName>
</protein>
<dbReference type="AlphaFoldDB" id="A0A8A7K8W5"/>
<comment type="similarity">
    <text evidence="3 13">Belongs to the CDP-alcohol phosphatidyltransferase class-I family.</text>
</comment>
<evidence type="ECO:0000313" key="15">
    <source>
        <dbReference type="EMBL" id="QTL98243.1"/>
    </source>
</evidence>
<dbReference type="InterPro" id="IPR043130">
    <property type="entry name" value="CDP-OH_PTrfase_TM_dom"/>
</dbReference>
<dbReference type="Pfam" id="PF01066">
    <property type="entry name" value="CDP-OH_P_transf"/>
    <property type="match status" value="1"/>
</dbReference>
<keyword evidence="4" id="KW-0444">Lipid biosynthesis</keyword>
<evidence type="ECO:0000256" key="14">
    <source>
        <dbReference type="SAM" id="Phobius"/>
    </source>
</evidence>
<dbReference type="GO" id="GO:0016020">
    <property type="term" value="C:membrane"/>
    <property type="evidence" value="ECO:0007669"/>
    <property type="project" value="UniProtKB-SubCell"/>
</dbReference>
<keyword evidence="9 14" id="KW-0472">Membrane</keyword>
<proteinExistence type="inferred from homology"/>
<evidence type="ECO:0000256" key="7">
    <source>
        <dbReference type="ARBA" id="ARBA00022989"/>
    </source>
</evidence>
<evidence type="ECO:0000256" key="13">
    <source>
        <dbReference type="RuleBase" id="RU003750"/>
    </source>
</evidence>
<evidence type="ECO:0000256" key="11">
    <source>
        <dbReference type="ARBA" id="ARBA00023264"/>
    </source>
</evidence>
<dbReference type="PANTHER" id="PTHR14269">
    <property type="entry name" value="CDP-DIACYLGLYCEROL--GLYCEROL-3-PHOSPHATE 3-PHOSPHATIDYLTRANSFERASE-RELATED"/>
    <property type="match status" value="1"/>
</dbReference>
<dbReference type="Proteomes" id="UP000665020">
    <property type="component" value="Chromosome"/>
</dbReference>
<dbReference type="InterPro" id="IPR050324">
    <property type="entry name" value="CDP-alcohol_PTase-I"/>
</dbReference>
<dbReference type="GO" id="GO:0006655">
    <property type="term" value="P:phosphatidylglycerol biosynthetic process"/>
    <property type="evidence" value="ECO:0007669"/>
    <property type="project" value="UniProtKB-UniPathway"/>
</dbReference>
<dbReference type="KEGG" id="ifn:GM661_09755"/>
<feature type="transmembrane region" description="Helical" evidence="14">
    <location>
        <begin position="65"/>
        <end position="84"/>
    </location>
</feature>
<evidence type="ECO:0000256" key="9">
    <source>
        <dbReference type="ARBA" id="ARBA00023136"/>
    </source>
</evidence>
<feature type="transmembrane region" description="Helical" evidence="14">
    <location>
        <begin position="141"/>
        <end position="161"/>
    </location>
</feature>
<dbReference type="InterPro" id="IPR000462">
    <property type="entry name" value="CDP-OH_P_trans"/>
</dbReference>
<feature type="transmembrane region" description="Helical" evidence="14">
    <location>
        <begin position="118"/>
        <end position="135"/>
    </location>
</feature>
<evidence type="ECO:0000256" key="1">
    <source>
        <dbReference type="ARBA" id="ARBA00003973"/>
    </source>
</evidence>
<accession>A0A8A7K8W5</accession>
<evidence type="ECO:0000256" key="5">
    <source>
        <dbReference type="ARBA" id="ARBA00022679"/>
    </source>
</evidence>
<evidence type="ECO:0000256" key="6">
    <source>
        <dbReference type="ARBA" id="ARBA00022692"/>
    </source>
</evidence>
<keyword evidence="8" id="KW-0443">Lipid metabolism</keyword>
<evidence type="ECO:0000256" key="12">
    <source>
        <dbReference type="ARBA" id="ARBA00033018"/>
    </source>
</evidence>
<keyword evidence="7 14" id="KW-1133">Transmembrane helix</keyword>
<organism evidence="15 16">
    <name type="scientific">Iocasia fonsfrigidae</name>
    <dbReference type="NCBI Taxonomy" id="2682810"/>
    <lineage>
        <taxon>Bacteria</taxon>
        <taxon>Bacillati</taxon>
        <taxon>Bacillota</taxon>
        <taxon>Clostridia</taxon>
        <taxon>Halanaerobiales</taxon>
        <taxon>Halanaerobiaceae</taxon>
        <taxon>Iocasia</taxon>
    </lineage>
</organism>
<sequence length="173" mass="19463">MMGLPNLLSLLRILLIPVYLYYFLAGNYITAAIIFSFSALTDFLDGYFARKYQLTSDLGRILDPTADKLSIISILIALIISDIIPHYIPVILLIRELFIFISSGITYLLGYDMINPSLLGKISIFLLYLAIALRLLNVKFIGLFLFYVVIPLNIVSGLDYIKTTLNKLSSNVN</sequence>
<dbReference type="InterPro" id="IPR048254">
    <property type="entry name" value="CDP_ALCOHOL_P_TRANSF_CS"/>
</dbReference>
<gene>
    <name evidence="15" type="ORF">GM661_09755</name>
</gene>